<dbReference type="Pfam" id="PF13280">
    <property type="entry name" value="WYL"/>
    <property type="match status" value="1"/>
</dbReference>
<dbReference type="Gene3D" id="1.10.3680.10">
    <property type="entry name" value="TerB-like"/>
    <property type="match status" value="1"/>
</dbReference>
<accession>A0ABV9KDY1</accession>
<proteinExistence type="predicted"/>
<dbReference type="InterPro" id="IPR029024">
    <property type="entry name" value="TerB-like"/>
</dbReference>
<dbReference type="SUPFAM" id="SSF158682">
    <property type="entry name" value="TerB-like"/>
    <property type="match status" value="1"/>
</dbReference>
<protein>
    <submittedName>
        <fullName evidence="2">WYL domain-containing protein</fullName>
    </submittedName>
</protein>
<comment type="caution">
    <text evidence="2">The sequence shown here is derived from an EMBL/GenBank/DDBJ whole genome shotgun (WGS) entry which is preliminary data.</text>
</comment>
<evidence type="ECO:0000313" key="3">
    <source>
        <dbReference type="Proteomes" id="UP001595973"/>
    </source>
</evidence>
<evidence type="ECO:0000313" key="2">
    <source>
        <dbReference type="EMBL" id="MFC4668165.1"/>
    </source>
</evidence>
<dbReference type="EMBL" id="JBHSGI010000004">
    <property type="protein sequence ID" value="MFC4668165.1"/>
    <property type="molecule type" value="Genomic_DNA"/>
</dbReference>
<keyword evidence="3" id="KW-1185">Reference proteome</keyword>
<feature type="domain" description="WYL" evidence="1">
    <location>
        <begin position="54"/>
        <end position="102"/>
    </location>
</feature>
<organism evidence="2 3">
    <name type="scientific">Seohaeicola nanhaiensis</name>
    <dbReference type="NCBI Taxonomy" id="1387282"/>
    <lineage>
        <taxon>Bacteria</taxon>
        <taxon>Pseudomonadati</taxon>
        <taxon>Pseudomonadota</taxon>
        <taxon>Alphaproteobacteria</taxon>
        <taxon>Rhodobacterales</taxon>
        <taxon>Roseobacteraceae</taxon>
        <taxon>Seohaeicola</taxon>
    </lineage>
</organism>
<reference evidence="3" key="1">
    <citation type="journal article" date="2019" name="Int. J. Syst. Evol. Microbiol.">
        <title>The Global Catalogue of Microorganisms (GCM) 10K type strain sequencing project: providing services to taxonomists for standard genome sequencing and annotation.</title>
        <authorList>
            <consortium name="The Broad Institute Genomics Platform"/>
            <consortium name="The Broad Institute Genome Sequencing Center for Infectious Disease"/>
            <person name="Wu L."/>
            <person name="Ma J."/>
        </authorList>
    </citation>
    <scope>NUCLEOTIDE SEQUENCE [LARGE SCALE GENOMIC DNA]</scope>
    <source>
        <strain evidence="3">CGMCC 4.7283</strain>
    </source>
</reference>
<evidence type="ECO:0000259" key="1">
    <source>
        <dbReference type="Pfam" id="PF13280"/>
    </source>
</evidence>
<name>A0ABV9KDY1_9RHOB</name>
<dbReference type="CDD" id="cd07177">
    <property type="entry name" value="terB_like"/>
    <property type="match status" value="1"/>
</dbReference>
<sequence>MNFMDWLFEKTPDETVPPPPVQVPIAALPDGATDDRHPFGSPSHTVQLDNVLCVIDYRDANANVTRRRVTLLSVAEVGHWKYVKAVCHERQAFRTFRADRILHFIDPKTGEVSEVDTYFRDFLGVDLNGLADLAGLSFDPLLPARDEAGKIRAALRPDISLLVAVARADEHLDHRELDEICRYAVEETRQLQAETGLNPKIPNDVIKTLPRVIAAMRPQVSALPKYFRIIASYQTERMNRFFEALENVIHADGVVVPAEIELLQGIGFEVFEKTEGAEK</sequence>
<dbReference type="RefSeq" id="WP_380716433.1">
    <property type="nucleotide sequence ID" value="NZ_JBHSGI010000004.1"/>
</dbReference>
<dbReference type="InterPro" id="IPR026881">
    <property type="entry name" value="WYL_dom"/>
</dbReference>
<dbReference type="Proteomes" id="UP001595973">
    <property type="component" value="Unassembled WGS sequence"/>
</dbReference>
<gene>
    <name evidence="2" type="ORF">ACFO5X_06330</name>
</gene>